<sequence>MVDSLVAMKSCASCKTQKPLSDFRVVSSDYKHKSGEVAYYKNAYSYCSVCHRAIANKLYSEAAERLIQYRGIDRFLVDMQQALKSRNMSLYKFTEIMGFNKKVIYAWVRGEKTPSKPLQRKVCDYLDLSYNALALSPNDDGVYPRGIRVCKACNNEFAVFKNQNECKSFCNDCT</sequence>
<dbReference type="Proteomes" id="UP000297834">
    <property type="component" value="Unassembled WGS sequence"/>
</dbReference>
<dbReference type="CDD" id="cd00093">
    <property type="entry name" value="HTH_XRE"/>
    <property type="match status" value="1"/>
</dbReference>
<dbReference type="RefSeq" id="WP_134245795.1">
    <property type="nucleotide sequence ID" value="NZ_SNTY01000085.1"/>
</dbReference>
<name>A0A4Y7X994_9GAMM</name>
<proteinExistence type="predicted"/>
<gene>
    <name evidence="2" type="ORF">E2B99_13705</name>
</gene>
<reference evidence="2 3" key="1">
    <citation type="submission" date="2019-03" db="EMBL/GenBank/DDBJ databases">
        <title>Alkanindiges illinoisensis: a potential pathogenic isolated from ascites of a gastric cancer patient with abdominal metastasis.</title>
        <authorList>
            <person name="Hu X."/>
            <person name="Yang B."/>
            <person name="Yan X."/>
            <person name="Lin L."/>
            <person name="Zhao H."/>
            <person name="Zhou F."/>
            <person name="Su B."/>
            <person name="Chen J."/>
            <person name="Rui Y."/>
            <person name="Wang Q."/>
            <person name="Zheng L."/>
        </authorList>
    </citation>
    <scope>NUCLEOTIDE SEQUENCE [LARGE SCALE GENOMIC DNA]</scope>
    <source>
        <strain evidence="2 3">NFYY 23406</strain>
    </source>
</reference>
<dbReference type="OrthoDB" id="9986320at2"/>
<evidence type="ECO:0000313" key="3">
    <source>
        <dbReference type="Proteomes" id="UP000297834"/>
    </source>
</evidence>
<dbReference type="InterPro" id="IPR010982">
    <property type="entry name" value="Lambda_DNA-bd_dom_sf"/>
</dbReference>
<comment type="caution">
    <text evidence="2">The sequence shown here is derived from an EMBL/GenBank/DDBJ whole genome shotgun (WGS) entry which is preliminary data.</text>
</comment>
<dbReference type="Gene3D" id="1.10.260.40">
    <property type="entry name" value="lambda repressor-like DNA-binding domains"/>
    <property type="match status" value="1"/>
</dbReference>
<evidence type="ECO:0000313" key="2">
    <source>
        <dbReference type="EMBL" id="TEU23366.1"/>
    </source>
</evidence>
<dbReference type="EMBL" id="SNTY01000085">
    <property type="protein sequence ID" value="TEU23366.1"/>
    <property type="molecule type" value="Genomic_DNA"/>
</dbReference>
<feature type="domain" description="HTH cro/C1-type" evidence="1">
    <location>
        <begin position="79"/>
        <end position="133"/>
    </location>
</feature>
<dbReference type="GO" id="GO:0003677">
    <property type="term" value="F:DNA binding"/>
    <property type="evidence" value="ECO:0007669"/>
    <property type="project" value="InterPro"/>
</dbReference>
<evidence type="ECO:0000259" key="1">
    <source>
        <dbReference type="PROSITE" id="PS50943"/>
    </source>
</evidence>
<dbReference type="AlphaFoldDB" id="A0A4Y7X994"/>
<dbReference type="InterPro" id="IPR001387">
    <property type="entry name" value="Cro/C1-type_HTH"/>
</dbReference>
<keyword evidence="3" id="KW-1185">Reference proteome</keyword>
<dbReference type="SUPFAM" id="SSF47413">
    <property type="entry name" value="lambda repressor-like DNA-binding domains"/>
    <property type="match status" value="1"/>
</dbReference>
<organism evidence="2 3">
    <name type="scientific">Alkanindiges illinoisensis</name>
    <dbReference type="NCBI Taxonomy" id="197183"/>
    <lineage>
        <taxon>Bacteria</taxon>
        <taxon>Pseudomonadati</taxon>
        <taxon>Pseudomonadota</taxon>
        <taxon>Gammaproteobacteria</taxon>
        <taxon>Moraxellales</taxon>
        <taxon>Moraxellaceae</taxon>
        <taxon>Alkanindiges</taxon>
    </lineage>
</organism>
<accession>A0A4Y7X994</accession>
<dbReference type="PROSITE" id="PS50943">
    <property type="entry name" value="HTH_CROC1"/>
    <property type="match status" value="1"/>
</dbReference>
<protein>
    <recommendedName>
        <fullName evidence="1">HTH cro/C1-type domain-containing protein</fullName>
    </recommendedName>
</protein>